<evidence type="ECO:0000313" key="7">
    <source>
        <dbReference type="EMBL" id="KAF2396291.1"/>
    </source>
</evidence>
<accession>A0A6G1HK70</accession>
<evidence type="ECO:0000313" key="8">
    <source>
        <dbReference type="Proteomes" id="UP000799640"/>
    </source>
</evidence>
<dbReference type="GO" id="GO:0006914">
    <property type="term" value="P:autophagy"/>
    <property type="evidence" value="ECO:0007669"/>
    <property type="project" value="TreeGrafter"/>
</dbReference>
<proteinExistence type="predicted"/>
<sequence length="1141" mass="126248">MSGPPDAPTTTSLATGSFILRDLIKDVALSAEGEEGIRITCVEVWENNLYIGTSAGEILHHVYFPPDPNNPSDQPTYILASRSHPPTNQAGDVGIQQILLLPAVGKACILSSNTLTFYSLPELSPAFTELSAPYTRLRPLTCGWVGGIDLDAGEQENPDGVMIMMCLRNKIRLVKVGDEPVKIRDIEFGGCLATVRRGNVACVADARSYALVDVVHRQKIPLFSISSMDDQPAENAGTGMLAEEWSDMSRSGSPAMNSRLGVERGHGRSSSLGVFRSDDDKPSTRYGFDVPASLKQGTPRYPSQERRGSEGGRLGLLSKPLPPPPGESEAQPAPASASNLSLSVTPVPLPKNYVPLKPLIVSPNSSEFLLVTGTAPADPGVGMFVNMDGEVPRGTIEFSSYPEAVVVDGSGIDLAASQIEGEEQEPGYVLAVVRRDDAKAIEIQRWDVDQGEESVKKEWLEVGTAAESQSLGIRSVTMKRELEMPEMSQKLALTSMRLFDKPIESPSAAKRESDELEYIRRLCKVKTNLLLWTGDTVRWIVRNPMVLKLDARLTLGEGEAAVDPQRPLIETVVNDLRGVKSTTELEFFTLSYIRQKAATLLFVELILRTASGIIIFEREIRSTEDILVESELDPRVALIFLPKIREEILQGPDGIWLQGGLKGLIERFLQQNDIGALPDDPSGPFGDNILHLIKRYLLFWRRKKGNPSVTDGAHVFPTVDAALLRVLLLLDSKTRGPATAGSIRAELNGVVDGGVDCFERAIALLEQHKRLFILSRLYQSRKMSGKVLATWRRIIDGEEDLGGEFLDGENEMRRYLGKLRDRRLVEEYGTWLANRNPKLGVQLFADDGSRVTWSPADALHTLRARAPGAVKDYLEHLVFGKKQPQHINELISYYLDIVLNELTSSVESRAMLDATYETYRALRPPKPTYRQFIIDNAVPSEWWHSRLRLLQLLGGNQGAASSYDVLAILTRLQPFEKELVPEMIILNGRQGRHEEAIRLLTHGLGDFDMAISYCLRGGSSIFGTASDAVPREQASRDEQAKLFGFLLHEFLRIEDVGDRMERTGELLERFGGWFDVAYVLSLLPDSWSLEIFSGFLINALRRLVRERSETTMTKALSGAQNLKTSADFIERAQEIGPAVEA</sequence>
<name>A0A6G1HK70_9PEZI</name>
<dbReference type="InterPro" id="IPR001180">
    <property type="entry name" value="CNH_dom"/>
</dbReference>
<dbReference type="GO" id="GO:0016020">
    <property type="term" value="C:membrane"/>
    <property type="evidence" value="ECO:0007669"/>
    <property type="project" value="TreeGrafter"/>
</dbReference>
<dbReference type="EMBL" id="ML996707">
    <property type="protein sequence ID" value="KAF2396291.1"/>
    <property type="molecule type" value="Genomic_DNA"/>
</dbReference>
<dbReference type="Proteomes" id="UP000799640">
    <property type="component" value="Unassembled WGS sequence"/>
</dbReference>
<evidence type="ECO:0000256" key="4">
    <source>
        <dbReference type="ARBA" id="ARBA00022927"/>
    </source>
</evidence>
<feature type="domain" description="CNH" evidence="6">
    <location>
        <begin position="36"/>
        <end position="456"/>
    </location>
</feature>
<gene>
    <name evidence="7" type="ORF">EJ06DRAFT_233575</name>
</gene>
<feature type="compositionally biased region" description="Low complexity" evidence="5">
    <location>
        <begin position="327"/>
        <end position="339"/>
    </location>
</feature>
<dbReference type="AlphaFoldDB" id="A0A6G1HK70"/>
<dbReference type="GO" id="GO:0034058">
    <property type="term" value="P:endosomal vesicle fusion"/>
    <property type="evidence" value="ECO:0007669"/>
    <property type="project" value="TreeGrafter"/>
</dbReference>
<organism evidence="7 8">
    <name type="scientific">Trichodelitschia bisporula</name>
    <dbReference type="NCBI Taxonomy" id="703511"/>
    <lineage>
        <taxon>Eukaryota</taxon>
        <taxon>Fungi</taxon>
        <taxon>Dikarya</taxon>
        <taxon>Ascomycota</taxon>
        <taxon>Pezizomycotina</taxon>
        <taxon>Dothideomycetes</taxon>
        <taxon>Dothideomycetes incertae sedis</taxon>
        <taxon>Phaeotrichales</taxon>
        <taxon>Phaeotrichaceae</taxon>
        <taxon>Trichodelitschia</taxon>
    </lineage>
</organism>
<evidence type="ECO:0000256" key="3">
    <source>
        <dbReference type="ARBA" id="ARBA00022490"/>
    </source>
</evidence>
<dbReference type="GO" id="GO:0015031">
    <property type="term" value="P:protein transport"/>
    <property type="evidence" value="ECO:0007669"/>
    <property type="project" value="UniProtKB-KW"/>
</dbReference>
<comment type="subcellular location">
    <subcellularLocation>
        <location evidence="1">Cytoplasm</location>
    </subcellularLocation>
</comment>
<evidence type="ECO:0000259" key="6">
    <source>
        <dbReference type="PROSITE" id="PS50219"/>
    </source>
</evidence>
<feature type="region of interest" description="Disordered" evidence="5">
    <location>
        <begin position="246"/>
        <end position="339"/>
    </location>
</feature>
<dbReference type="GO" id="GO:0005737">
    <property type="term" value="C:cytoplasm"/>
    <property type="evidence" value="ECO:0007669"/>
    <property type="project" value="UniProtKB-SubCell"/>
</dbReference>
<keyword evidence="4" id="KW-0653">Protein transport</keyword>
<evidence type="ECO:0000256" key="5">
    <source>
        <dbReference type="SAM" id="MobiDB-lite"/>
    </source>
</evidence>
<dbReference type="PANTHER" id="PTHR12894:SF27">
    <property type="entry name" value="TRANSFORMING GROWTH FACTOR-BETA RECEPTOR-ASSOCIATED PROTEIN 1"/>
    <property type="match status" value="1"/>
</dbReference>
<keyword evidence="8" id="KW-1185">Reference proteome</keyword>
<evidence type="ECO:0000256" key="1">
    <source>
        <dbReference type="ARBA" id="ARBA00004496"/>
    </source>
</evidence>
<reference evidence="7" key="1">
    <citation type="journal article" date="2020" name="Stud. Mycol.">
        <title>101 Dothideomycetes genomes: a test case for predicting lifestyles and emergence of pathogens.</title>
        <authorList>
            <person name="Haridas S."/>
            <person name="Albert R."/>
            <person name="Binder M."/>
            <person name="Bloem J."/>
            <person name="Labutti K."/>
            <person name="Salamov A."/>
            <person name="Andreopoulos B."/>
            <person name="Baker S."/>
            <person name="Barry K."/>
            <person name="Bills G."/>
            <person name="Bluhm B."/>
            <person name="Cannon C."/>
            <person name="Castanera R."/>
            <person name="Culley D."/>
            <person name="Daum C."/>
            <person name="Ezra D."/>
            <person name="Gonzalez J."/>
            <person name="Henrissat B."/>
            <person name="Kuo A."/>
            <person name="Liang C."/>
            <person name="Lipzen A."/>
            <person name="Lutzoni F."/>
            <person name="Magnuson J."/>
            <person name="Mondo S."/>
            <person name="Nolan M."/>
            <person name="Ohm R."/>
            <person name="Pangilinan J."/>
            <person name="Park H.-J."/>
            <person name="Ramirez L."/>
            <person name="Alfaro M."/>
            <person name="Sun H."/>
            <person name="Tritt A."/>
            <person name="Yoshinaga Y."/>
            <person name="Zwiers L.-H."/>
            <person name="Turgeon B."/>
            <person name="Goodwin S."/>
            <person name="Spatafora J."/>
            <person name="Crous P."/>
            <person name="Grigoriev I."/>
        </authorList>
    </citation>
    <scope>NUCLEOTIDE SEQUENCE</scope>
    <source>
        <strain evidence="7">CBS 262.69</strain>
    </source>
</reference>
<protein>
    <recommendedName>
        <fullName evidence="6">CNH domain-containing protein</fullName>
    </recommendedName>
</protein>
<dbReference type="InterPro" id="IPR032914">
    <property type="entry name" value="Vam6/VPS39/TRAP1"/>
</dbReference>
<dbReference type="PANTHER" id="PTHR12894">
    <property type="entry name" value="CNH DOMAIN CONTAINING"/>
    <property type="match status" value="1"/>
</dbReference>
<dbReference type="PROSITE" id="PS50219">
    <property type="entry name" value="CNH"/>
    <property type="match status" value="1"/>
</dbReference>
<evidence type="ECO:0000256" key="2">
    <source>
        <dbReference type="ARBA" id="ARBA00022448"/>
    </source>
</evidence>
<keyword evidence="2" id="KW-0813">Transport</keyword>
<dbReference type="OrthoDB" id="5325112at2759"/>
<keyword evidence="3" id="KW-0963">Cytoplasm</keyword>